<dbReference type="Proteomes" id="UP000515146">
    <property type="component" value="Unplaced"/>
</dbReference>
<name>A0A6P6YDP3_DERPT</name>
<evidence type="ECO:0000259" key="3">
    <source>
        <dbReference type="Pfam" id="PF03109"/>
    </source>
</evidence>
<proteinExistence type="inferred from homology"/>
<feature type="coiled-coil region" evidence="2">
    <location>
        <begin position="96"/>
        <end position="123"/>
    </location>
</feature>
<dbReference type="GO" id="GO:0030127">
    <property type="term" value="C:COPII vesicle coat"/>
    <property type="evidence" value="ECO:0007669"/>
    <property type="project" value="InterPro"/>
</dbReference>
<protein>
    <submittedName>
        <fullName evidence="6">Uncharacterized protein LOC113796735</fullName>
    </submittedName>
</protein>
<dbReference type="RefSeq" id="XP_027202834.1">
    <property type="nucleotide sequence ID" value="XM_027347033.1"/>
</dbReference>
<dbReference type="Gene3D" id="1.10.510.10">
    <property type="entry name" value="Transferase(Phosphotransferase) domain 1"/>
    <property type="match status" value="1"/>
</dbReference>
<dbReference type="InterPro" id="IPR011009">
    <property type="entry name" value="Kinase-like_dom_sf"/>
</dbReference>
<accession>A0A6P6YDP3</accession>
<evidence type="ECO:0000313" key="5">
    <source>
        <dbReference type="Proteomes" id="UP000515146"/>
    </source>
</evidence>
<dbReference type="SUPFAM" id="SSF53300">
    <property type="entry name" value="vWA-like"/>
    <property type="match status" value="1"/>
</dbReference>
<feature type="domain" description="Sec23/Sec24 trunk" evidence="4">
    <location>
        <begin position="313"/>
        <end position="476"/>
    </location>
</feature>
<dbReference type="SUPFAM" id="SSF56112">
    <property type="entry name" value="Protein kinase-like (PK-like)"/>
    <property type="match status" value="1"/>
</dbReference>
<dbReference type="Pfam" id="PF03109">
    <property type="entry name" value="ABC1"/>
    <property type="match status" value="1"/>
</dbReference>
<keyword evidence="2" id="KW-0175">Coiled coil</keyword>
<dbReference type="InterPro" id="IPR051130">
    <property type="entry name" value="Mito_struct-func_regulator"/>
</dbReference>
<dbReference type="PANTHER" id="PTHR43173:SF3">
    <property type="entry name" value="ABC1 FAMILY PROTEIN"/>
    <property type="match status" value="1"/>
</dbReference>
<dbReference type="InterPro" id="IPR006896">
    <property type="entry name" value="Sec23/24_trunk_dom"/>
</dbReference>
<dbReference type="OrthoDB" id="427480at2759"/>
<keyword evidence="5" id="KW-1185">Reference proteome</keyword>
<evidence type="ECO:0000313" key="6">
    <source>
        <dbReference type="RefSeq" id="XP_027202834.1"/>
    </source>
</evidence>
<dbReference type="Pfam" id="PF04811">
    <property type="entry name" value="Sec23_trunk"/>
    <property type="match status" value="1"/>
</dbReference>
<evidence type="ECO:0000256" key="2">
    <source>
        <dbReference type="SAM" id="Coils"/>
    </source>
</evidence>
<feature type="domain" description="ABC1 atypical kinase-like" evidence="3">
    <location>
        <begin position="3"/>
        <end position="238"/>
    </location>
</feature>
<comment type="similarity">
    <text evidence="1">Belongs to the protein kinase superfamily. ADCK protein kinase family.</text>
</comment>
<dbReference type="Gene3D" id="3.40.50.410">
    <property type="entry name" value="von Willebrand factor, type A domain"/>
    <property type="match status" value="1"/>
</dbReference>
<dbReference type="AlphaFoldDB" id="A0A6P6YDP3"/>
<dbReference type="InterPro" id="IPR004147">
    <property type="entry name" value="ABC1_dom"/>
</dbReference>
<reference evidence="6" key="1">
    <citation type="submission" date="2025-08" db="UniProtKB">
        <authorList>
            <consortium name="RefSeq"/>
        </authorList>
    </citation>
    <scope>IDENTIFICATION</scope>
    <source>
        <strain evidence="6">Airmid</strain>
    </source>
</reference>
<dbReference type="PANTHER" id="PTHR43173">
    <property type="entry name" value="ABC1 FAMILY PROTEIN"/>
    <property type="match status" value="1"/>
</dbReference>
<evidence type="ECO:0000256" key="1">
    <source>
        <dbReference type="ARBA" id="ARBA00009670"/>
    </source>
</evidence>
<sequence>MLPTSFAQIQQKISAQLGQPVDHIFRKLESDSIAVASIGQVHRGQLINGQPVVVKVQHASIEKLINQDMLILETILRVYAKIDNSFDLQALLAEWKKQADLELDFLKEAKNQQRARNNMITAELPIIIPRVYMSLTTKQVMVQEYIEGFKINDLIQQKNNGIDLQTVFVSLLEAFCHQVFINGFYHADPHPGNILINVDPLTQEAKPVLLDWGLVKNISDSYRYGYCKFIISCATIDLLGLIDAMAHLGFEFKVMDQALPANPEIYLDLFKALLSTPNNNNTDLKLITKDQKKQMWKDYKIHIISQNSESSKIFLPIEEPLWNLIDSKDKILTLLEELPALWMHTNVETSNPSKAIAASSIVFGHNGGKLILCHGSPITDEEIIKKIPNSQIPLENSNDITNILRSRSKFCLTKRAILPHQHISLDVIIATNEPNIPGFADMGELASGTNGQLFYYQHFNPQLHYDQMIKDLSTYFASITGWEAALRARISTGWIVNAHHSFNTENSITNNSVSSVSGKVQSNNMVALKNEGKKLPILSNEDEEHSELNISSGLASNKSDWDYFSFPPTNKVSVPEPKLTNRPEITRPLDKAGRNLGFGQGLIHLFMELGNKFKNLNLITVHAKPSVKLATELYKKNDEPLNQNVKIKKQYNGDLFMPGSEVFNAKETSMLVQTKDSHKNSFIRN</sequence>
<dbReference type="CDD" id="cd05121">
    <property type="entry name" value="ABC1_ADCK3-like"/>
    <property type="match status" value="1"/>
</dbReference>
<dbReference type="GO" id="GO:0006886">
    <property type="term" value="P:intracellular protein transport"/>
    <property type="evidence" value="ECO:0007669"/>
    <property type="project" value="InterPro"/>
</dbReference>
<dbReference type="InterPro" id="IPR036465">
    <property type="entry name" value="vWFA_dom_sf"/>
</dbReference>
<organism evidence="5 6">
    <name type="scientific">Dermatophagoides pteronyssinus</name>
    <name type="common">European house dust mite</name>
    <dbReference type="NCBI Taxonomy" id="6956"/>
    <lineage>
        <taxon>Eukaryota</taxon>
        <taxon>Metazoa</taxon>
        <taxon>Ecdysozoa</taxon>
        <taxon>Arthropoda</taxon>
        <taxon>Chelicerata</taxon>
        <taxon>Arachnida</taxon>
        <taxon>Acari</taxon>
        <taxon>Acariformes</taxon>
        <taxon>Sarcoptiformes</taxon>
        <taxon>Astigmata</taxon>
        <taxon>Psoroptidia</taxon>
        <taxon>Analgoidea</taxon>
        <taxon>Pyroglyphidae</taxon>
        <taxon>Dermatophagoidinae</taxon>
        <taxon>Dermatophagoides</taxon>
    </lineage>
</organism>
<dbReference type="InParanoid" id="A0A6P6YDP3"/>
<gene>
    <name evidence="6" type="primary">LOC113796735</name>
</gene>
<dbReference type="KEGG" id="dpte:113796735"/>
<dbReference type="GO" id="GO:0006888">
    <property type="term" value="P:endoplasmic reticulum to Golgi vesicle-mediated transport"/>
    <property type="evidence" value="ECO:0007669"/>
    <property type="project" value="InterPro"/>
</dbReference>
<evidence type="ECO:0000259" key="4">
    <source>
        <dbReference type="Pfam" id="PF04811"/>
    </source>
</evidence>